<dbReference type="GO" id="GO:0007165">
    <property type="term" value="P:signal transduction"/>
    <property type="evidence" value="ECO:0007669"/>
    <property type="project" value="TreeGrafter"/>
</dbReference>
<keyword evidence="2" id="KW-0677">Repeat</keyword>
<keyword evidence="5" id="KW-1185">Reference proteome</keyword>
<dbReference type="SUPFAM" id="SSF75011">
    <property type="entry name" value="3-carboxy-cis,cis-mucoante lactonizing enzyme"/>
    <property type="match status" value="1"/>
</dbReference>
<dbReference type="Proteomes" id="UP001190700">
    <property type="component" value="Unassembled WGS sequence"/>
</dbReference>
<protein>
    <submittedName>
        <fullName evidence="4">Uncharacterized protein</fullName>
    </submittedName>
</protein>
<evidence type="ECO:0000313" key="5">
    <source>
        <dbReference type="Proteomes" id="UP001190700"/>
    </source>
</evidence>
<dbReference type="EMBL" id="LGRX02035208">
    <property type="protein sequence ID" value="KAK3235864.1"/>
    <property type="molecule type" value="Genomic_DNA"/>
</dbReference>
<sequence length="421" mass="48732">MKSSFAIITCFSLFALLHSAHSAKLPEWLTQPEYRADCNYTHKFFASKHLSTEGNSGWTYIRILGRSFLAAANYWDGQSPNFGAQSIVYEVKEEGAKGKEELTFNSVFEVRSNGARGWEYFEMLGDHMLALTNYAGNKVMIFRYRENHPKLFDNFQTLPGDGPISAQFFEAARERFLTVGENLGKRLSVYKLVGQNKMTSKFELHQRIETEGLASIKYLVNDKHYLFTTTYHDGDYDTKSSLYVLDHQKKFQFYQSFQTTAPHDVEAFNMKGNSFAFISSERDDSYPHLDSSLYAYDEKKGKFALHQNIPTDGAHAAKYFEAAQNSWLAVANFGDRQRKRFKAESALFKWNSKTLKFEEHQKFMTFGATNFEYFRIGRNHYLAVSNEGDLTDSSRHHRNILYRDSIIYKLKTTEYCPKTEL</sequence>
<feature type="chain" id="PRO_5041981081" evidence="3">
    <location>
        <begin position="23"/>
        <end position="421"/>
    </location>
</feature>
<dbReference type="PANTHER" id="PTHR15261:SF4">
    <property type="entry name" value="THROMBOSPONDIN-TYPE LAMININ G DOMAIN AND EAR REPEAT-CONTAINING PROTEIN"/>
    <property type="match status" value="1"/>
</dbReference>
<comment type="caution">
    <text evidence="4">The sequence shown here is derived from an EMBL/GenBank/DDBJ whole genome shotgun (WGS) entry which is preliminary data.</text>
</comment>
<keyword evidence="1 3" id="KW-0732">Signal</keyword>
<gene>
    <name evidence="4" type="ORF">CYMTET_53967</name>
</gene>
<proteinExistence type="predicted"/>
<dbReference type="PROSITE" id="PS50912">
    <property type="entry name" value="EAR"/>
    <property type="match status" value="3"/>
</dbReference>
<name>A0AAE0BHR4_9CHLO</name>
<reference evidence="4 5" key="1">
    <citation type="journal article" date="2015" name="Genome Biol. Evol.">
        <title>Comparative Genomics of a Bacterivorous Green Alga Reveals Evolutionary Causalities and Consequences of Phago-Mixotrophic Mode of Nutrition.</title>
        <authorList>
            <person name="Burns J.A."/>
            <person name="Paasch A."/>
            <person name="Narechania A."/>
            <person name="Kim E."/>
        </authorList>
    </citation>
    <scope>NUCLEOTIDE SEQUENCE [LARGE SCALE GENOMIC DNA]</scope>
    <source>
        <strain evidence="4 5">PLY_AMNH</strain>
    </source>
</reference>
<evidence type="ECO:0000256" key="2">
    <source>
        <dbReference type="ARBA" id="ARBA00022737"/>
    </source>
</evidence>
<dbReference type="Pfam" id="PF03736">
    <property type="entry name" value="EPTP"/>
    <property type="match status" value="2"/>
</dbReference>
<accession>A0AAE0BHR4</accession>
<dbReference type="PANTHER" id="PTHR15261">
    <property type="entry name" value="THROMBOSPONDIN-TYPE LAMININ G DOMAIN AND EAR REPEAT-CONTAINING"/>
    <property type="match status" value="1"/>
</dbReference>
<organism evidence="4 5">
    <name type="scientific">Cymbomonas tetramitiformis</name>
    <dbReference type="NCBI Taxonomy" id="36881"/>
    <lineage>
        <taxon>Eukaryota</taxon>
        <taxon>Viridiplantae</taxon>
        <taxon>Chlorophyta</taxon>
        <taxon>Pyramimonadophyceae</taxon>
        <taxon>Pyramimonadales</taxon>
        <taxon>Pyramimonadaceae</taxon>
        <taxon>Cymbomonas</taxon>
    </lineage>
</organism>
<dbReference type="InterPro" id="IPR005492">
    <property type="entry name" value="EPTP"/>
</dbReference>
<dbReference type="AlphaFoldDB" id="A0AAE0BHR4"/>
<evidence type="ECO:0000256" key="1">
    <source>
        <dbReference type="ARBA" id="ARBA00022729"/>
    </source>
</evidence>
<dbReference type="InterPro" id="IPR009039">
    <property type="entry name" value="EAR"/>
</dbReference>
<evidence type="ECO:0000256" key="3">
    <source>
        <dbReference type="SAM" id="SignalP"/>
    </source>
</evidence>
<feature type="signal peptide" evidence="3">
    <location>
        <begin position="1"/>
        <end position="22"/>
    </location>
</feature>
<evidence type="ECO:0000313" key="4">
    <source>
        <dbReference type="EMBL" id="KAK3235864.1"/>
    </source>
</evidence>